<evidence type="ECO:0000313" key="2">
    <source>
        <dbReference type="EMBL" id="VEU34213.1"/>
    </source>
</evidence>
<dbReference type="InterPro" id="IPR012668">
    <property type="entry name" value="CHP02466"/>
</dbReference>
<evidence type="ECO:0008006" key="4">
    <source>
        <dbReference type="Google" id="ProtNLM"/>
    </source>
</evidence>
<dbReference type="EMBL" id="CAACVS010000021">
    <property type="protein sequence ID" value="VEU34213.1"/>
    <property type="molecule type" value="Genomic_DNA"/>
</dbReference>
<dbReference type="OrthoDB" id="47813at2759"/>
<evidence type="ECO:0000256" key="1">
    <source>
        <dbReference type="SAM" id="MobiDB-lite"/>
    </source>
</evidence>
<reference evidence="2 3" key="1">
    <citation type="submission" date="2019-01" db="EMBL/GenBank/DDBJ databases">
        <authorList>
            <person name="Ferrante I. M."/>
        </authorList>
    </citation>
    <scope>NUCLEOTIDE SEQUENCE [LARGE SCALE GENOMIC DNA]</scope>
    <source>
        <strain evidence="2 3">B856</strain>
    </source>
</reference>
<evidence type="ECO:0000313" key="3">
    <source>
        <dbReference type="Proteomes" id="UP000291116"/>
    </source>
</evidence>
<dbReference type="AlphaFoldDB" id="A0A448YWP2"/>
<feature type="region of interest" description="Disordered" evidence="1">
    <location>
        <begin position="55"/>
        <end position="112"/>
    </location>
</feature>
<protein>
    <recommendedName>
        <fullName evidence="4">Fe2OG dioxygenase domain-containing protein</fullName>
    </recommendedName>
</protein>
<dbReference type="Pfam" id="PF13759">
    <property type="entry name" value="2OG-FeII_Oxy_5"/>
    <property type="match status" value="1"/>
</dbReference>
<keyword evidence="3" id="KW-1185">Reference proteome</keyword>
<accession>A0A448YWP2</accession>
<gene>
    <name evidence="2" type="ORF">PSNMU_V1.4_AUG-EV-PASAV3_0009130</name>
</gene>
<name>A0A448YWP2_9STRA</name>
<sequence>MAASSSSGYLVRNLWNAAPVLTTNLLETGLVDTAFNASLAKAAVTAFDDYRSIRLGTSVPGSSPKSADEPKARTRRRRRASSPGRTRAELPAPGPSGPRRSATEEHSISRCNPSALTDNDFFFQHQKNRGYRLATRAIAGSDCARRLQEDYLVQIVSYYLENVCGAKPLADLLALGTGELSIDMWAAVQRGKGAYHADHVHEGALVSGVYYASVPPGSAPLVLRRPGADDIHGTNGEDFRPASSHGEDSDVILPPTEGNLVLFPPWVVHGVPAAEEEIGGRNAPSESDSRVSFAFNVTGAFVLGHDPWNVTRLE</sequence>
<proteinExistence type="predicted"/>
<organism evidence="2 3">
    <name type="scientific">Pseudo-nitzschia multistriata</name>
    <dbReference type="NCBI Taxonomy" id="183589"/>
    <lineage>
        <taxon>Eukaryota</taxon>
        <taxon>Sar</taxon>
        <taxon>Stramenopiles</taxon>
        <taxon>Ochrophyta</taxon>
        <taxon>Bacillariophyta</taxon>
        <taxon>Bacillariophyceae</taxon>
        <taxon>Bacillariophycidae</taxon>
        <taxon>Bacillariales</taxon>
        <taxon>Bacillariaceae</taxon>
        <taxon>Pseudo-nitzschia</taxon>
    </lineage>
</organism>
<dbReference type="Proteomes" id="UP000291116">
    <property type="component" value="Unassembled WGS sequence"/>
</dbReference>
<dbReference type="Gene3D" id="2.60.120.620">
    <property type="entry name" value="q2cbj1_9rhob like domain"/>
    <property type="match status" value="1"/>
</dbReference>